<evidence type="ECO:0000313" key="1">
    <source>
        <dbReference type="EMBL" id="KAF2888986.1"/>
    </source>
</evidence>
<protein>
    <recommendedName>
        <fullName evidence="3">Endonuclease-reverse transcriptase</fullName>
    </recommendedName>
</protein>
<dbReference type="EMBL" id="VTPC01072063">
    <property type="protein sequence ID" value="KAF2888986.1"/>
    <property type="molecule type" value="Genomic_DNA"/>
</dbReference>
<dbReference type="AlphaFoldDB" id="A0A8K0CPW2"/>
<accession>A0A8K0CPW2</accession>
<gene>
    <name evidence="1" type="ORF">ILUMI_17187</name>
</gene>
<organism evidence="1 2">
    <name type="scientific">Ignelater luminosus</name>
    <name type="common">Cucubano</name>
    <name type="synonym">Pyrophorus luminosus</name>
    <dbReference type="NCBI Taxonomy" id="2038154"/>
    <lineage>
        <taxon>Eukaryota</taxon>
        <taxon>Metazoa</taxon>
        <taxon>Ecdysozoa</taxon>
        <taxon>Arthropoda</taxon>
        <taxon>Hexapoda</taxon>
        <taxon>Insecta</taxon>
        <taxon>Pterygota</taxon>
        <taxon>Neoptera</taxon>
        <taxon>Endopterygota</taxon>
        <taxon>Coleoptera</taxon>
        <taxon>Polyphaga</taxon>
        <taxon>Elateriformia</taxon>
        <taxon>Elateroidea</taxon>
        <taxon>Elateridae</taxon>
        <taxon>Agrypninae</taxon>
        <taxon>Pyrophorini</taxon>
        <taxon>Ignelater</taxon>
    </lineage>
</organism>
<reference evidence="1" key="1">
    <citation type="submission" date="2019-08" db="EMBL/GenBank/DDBJ databases">
        <title>The genome of the North American firefly Photinus pyralis.</title>
        <authorList>
            <consortium name="Photinus pyralis genome working group"/>
            <person name="Fallon T.R."/>
            <person name="Sander Lower S.E."/>
            <person name="Weng J.-K."/>
        </authorList>
    </citation>
    <scope>NUCLEOTIDE SEQUENCE</scope>
    <source>
        <strain evidence="1">TRF0915ILg1</strain>
        <tissue evidence="1">Whole body</tissue>
    </source>
</reference>
<evidence type="ECO:0008006" key="3">
    <source>
        <dbReference type="Google" id="ProtNLM"/>
    </source>
</evidence>
<proteinExistence type="predicted"/>
<dbReference type="Proteomes" id="UP000801492">
    <property type="component" value="Unassembled WGS sequence"/>
</dbReference>
<name>A0A8K0CPW2_IGNLU</name>
<comment type="caution">
    <text evidence="1">The sequence shown here is derived from an EMBL/GenBank/DDBJ whole genome shotgun (WGS) entry which is preliminary data.</text>
</comment>
<keyword evidence="2" id="KW-1185">Reference proteome</keyword>
<sequence>MDETWKAREIYEAKIPTKNIRGRPRKKWEEQVREAVERRAIKWNESEKVAQDRKFWKEKIRTSNICSIDT</sequence>
<evidence type="ECO:0000313" key="2">
    <source>
        <dbReference type="Proteomes" id="UP000801492"/>
    </source>
</evidence>